<reference evidence="2" key="1">
    <citation type="journal article" date="2019" name="Microbiol. Resour. Announc.">
        <title>Complete Genome Sequence of Halomonas olivaria, a Moderately Halophilic Bacterium Isolated from Olive Processing Effluents, Obtained by Nanopore Sequencing.</title>
        <authorList>
            <person name="Nagata S."/>
            <person name="Ii K.M."/>
            <person name="Tsukimi T."/>
            <person name="Miura M.C."/>
            <person name="Galipon J."/>
            <person name="Arakawa K."/>
        </authorList>
    </citation>
    <scope>NUCLEOTIDE SEQUENCE [LARGE SCALE GENOMIC DNA]</scope>
    <source>
        <strain evidence="2">TYRC17</strain>
    </source>
</reference>
<dbReference type="Proteomes" id="UP000289555">
    <property type="component" value="Chromosome"/>
</dbReference>
<protein>
    <recommendedName>
        <fullName evidence="3">Lipoprotein</fullName>
    </recommendedName>
</protein>
<name>A0ABN5X1S8_9GAMM</name>
<dbReference type="EMBL" id="AP019416">
    <property type="protein sequence ID" value="BBI53214.1"/>
    <property type="molecule type" value="Genomic_DNA"/>
</dbReference>
<evidence type="ECO:0008006" key="3">
    <source>
        <dbReference type="Google" id="ProtNLM"/>
    </source>
</evidence>
<gene>
    <name evidence="1" type="ORF">HORIV_56350</name>
</gene>
<evidence type="ECO:0000313" key="2">
    <source>
        <dbReference type="Proteomes" id="UP000289555"/>
    </source>
</evidence>
<dbReference type="PROSITE" id="PS51257">
    <property type="entry name" value="PROKAR_LIPOPROTEIN"/>
    <property type="match status" value="1"/>
</dbReference>
<proteinExistence type="predicted"/>
<keyword evidence="2" id="KW-1185">Reference proteome</keyword>
<organism evidence="1 2">
    <name type="scientific">Vreelandella olivaria</name>
    <dbReference type="NCBI Taxonomy" id="390919"/>
    <lineage>
        <taxon>Bacteria</taxon>
        <taxon>Pseudomonadati</taxon>
        <taxon>Pseudomonadota</taxon>
        <taxon>Gammaproteobacteria</taxon>
        <taxon>Oceanospirillales</taxon>
        <taxon>Halomonadaceae</taxon>
        <taxon>Vreelandella</taxon>
    </lineage>
</organism>
<accession>A0ABN5X1S8</accession>
<sequence length="139" mass="15437">MKIRHWFLVGLLGGLAGCATTTPLEPRELVYATSPEETFRDAVELMVEQGYVVRHADLSLGRAEASLARWPEYRLQLQVSEEGVAAVCACRHLEAASHCRPGCSTLGLSPCSINWVLRHEVGRERRCRLLGHEQLCGQP</sequence>
<evidence type="ECO:0000313" key="1">
    <source>
        <dbReference type="EMBL" id="BBI53214.1"/>
    </source>
</evidence>